<dbReference type="OrthoDB" id="9764416at2"/>
<name>A0A165YKX1_9HYPH</name>
<dbReference type="RefSeq" id="WP_068006165.1">
    <property type="nucleotide sequence ID" value="NZ_FOFM01000001.1"/>
</dbReference>
<comment type="similarity">
    <text evidence="2 7">Belongs to the sodium:solute symporter (SSF) (TC 2.A.21) family.</text>
</comment>
<dbReference type="InterPro" id="IPR050277">
    <property type="entry name" value="Sodium:Solute_Symporter"/>
</dbReference>
<gene>
    <name evidence="10" type="primary">actP_1</name>
    <name evidence="10" type="ORF">PsAD2_02450</name>
</gene>
<dbReference type="InterPro" id="IPR038377">
    <property type="entry name" value="Na/Glc_symporter_sf"/>
</dbReference>
<feature type="transmembrane region" description="Helical" evidence="9">
    <location>
        <begin position="478"/>
        <end position="501"/>
    </location>
</feature>
<dbReference type="Pfam" id="PF00474">
    <property type="entry name" value="SSF"/>
    <property type="match status" value="1"/>
</dbReference>
<dbReference type="PATRIC" id="fig|989403.3.peg.2612"/>
<sequence>MTVSSLDPHPSQYKSVILALPLFALALFLLTGLLAVMEKAGVVSVLIEALMTLSPLLVFAITGILARTMKLPLFHSGGKDVPAVLAGLTLAACFVGGSFFPLILSLPYQADYISFPVILGWGSSLVLSTVLFASSIRRFGSATIPEFLGVRLQSNFVKIIASGLLLLAALPLLATEILVGGQVLASSLSASPTTGIMLFCLTLLATVILGGVSGAVWTQALQGVLMVFACLAPVIFLGLDQATSPLVAESAGFVRAVDTSLAEQLKAIVDIENTSIGWFLTASPYAGGLWPLVGTALFFAVGMASMPHLLGKLQTTRSSSDSRRATGYSLSFLLLLIVAGSAYFLLLKDERLQSLLGPNALGQGSQDGLIGALLRSGIIAAALAASSALLMAISTSISRDIIETFALPRASLNQKLILARVVVLAVCGLVTYLAFYGNLHFLDLLVLSISIAASAFFPVLLLSCWWRRFQVTAACGAMLSGSLAAIIYAAAVMSGATGFWFGLPAEMGGLLGVFLAFVVAVPLSYIKLFEDDGSVAMANLLERPVDRELTIDTPDGSRSGDSEEAEELIEVRT</sequence>
<feature type="transmembrane region" description="Helical" evidence="9">
    <location>
        <begin position="327"/>
        <end position="346"/>
    </location>
</feature>
<keyword evidence="4 9" id="KW-0812">Transmembrane</keyword>
<keyword evidence="11" id="KW-1185">Reference proteome</keyword>
<dbReference type="PANTHER" id="PTHR48086">
    <property type="entry name" value="SODIUM/PROLINE SYMPORTER-RELATED"/>
    <property type="match status" value="1"/>
</dbReference>
<evidence type="ECO:0000256" key="6">
    <source>
        <dbReference type="ARBA" id="ARBA00023136"/>
    </source>
</evidence>
<keyword evidence="6 9" id="KW-0472">Membrane</keyword>
<evidence type="ECO:0000256" key="7">
    <source>
        <dbReference type="RuleBase" id="RU362091"/>
    </source>
</evidence>
<feature type="transmembrane region" description="Helical" evidence="9">
    <location>
        <begin position="194"/>
        <end position="213"/>
    </location>
</feature>
<feature type="transmembrane region" description="Helical" evidence="9">
    <location>
        <begin position="155"/>
        <end position="174"/>
    </location>
</feature>
<evidence type="ECO:0000313" key="11">
    <source>
        <dbReference type="Proteomes" id="UP000076577"/>
    </source>
</evidence>
<dbReference type="InterPro" id="IPR001734">
    <property type="entry name" value="Na/solute_symporter"/>
</dbReference>
<evidence type="ECO:0000256" key="2">
    <source>
        <dbReference type="ARBA" id="ARBA00006434"/>
    </source>
</evidence>
<dbReference type="AlphaFoldDB" id="A0A165YKX1"/>
<evidence type="ECO:0000313" key="10">
    <source>
        <dbReference type="EMBL" id="KZL18934.1"/>
    </source>
</evidence>
<feature type="region of interest" description="Disordered" evidence="8">
    <location>
        <begin position="551"/>
        <end position="573"/>
    </location>
</feature>
<feature type="transmembrane region" description="Helical" evidence="9">
    <location>
        <begin position="441"/>
        <end position="466"/>
    </location>
</feature>
<feature type="transmembrane region" description="Helical" evidence="9">
    <location>
        <begin position="507"/>
        <end position="526"/>
    </location>
</feature>
<evidence type="ECO:0000256" key="3">
    <source>
        <dbReference type="ARBA" id="ARBA00022448"/>
    </source>
</evidence>
<evidence type="ECO:0000256" key="9">
    <source>
        <dbReference type="SAM" id="Phobius"/>
    </source>
</evidence>
<organism evidence="10 11">
    <name type="scientific">Pseudovibrio axinellae</name>
    <dbReference type="NCBI Taxonomy" id="989403"/>
    <lineage>
        <taxon>Bacteria</taxon>
        <taxon>Pseudomonadati</taxon>
        <taxon>Pseudomonadota</taxon>
        <taxon>Alphaproteobacteria</taxon>
        <taxon>Hyphomicrobiales</taxon>
        <taxon>Stappiaceae</taxon>
        <taxon>Pseudovibrio</taxon>
    </lineage>
</organism>
<dbReference type="Proteomes" id="UP000076577">
    <property type="component" value="Unassembled WGS sequence"/>
</dbReference>
<dbReference type="PROSITE" id="PS50283">
    <property type="entry name" value="NA_SOLUT_SYMP_3"/>
    <property type="match status" value="1"/>
</dbReference>
<comment type="subcellular location">
    <subcellularLocation>
        <location evidence="1">Membrane</location>
        <topology evidence="1">Multi-pass membrane protein</topology>
    </subcellularLocation>
</comment>
<feature type="transmembrane region" description="Helical" evidence="9">
    <location>
        <begin position="288"/>
        <end position="306"/>
    </location>
</feature>
<feature type="transmembrane region" description="Helical" evidence="9">
    <location>
        <begin position="81"/>
        <end position="106"/>
    </location>
</feature>
<accession>A0A165YKX1</accession>
<evidence type="ECO:0000256" key="5">
    <source>
        <dbReference type="ARBA" id="ARBA00022989"/>
    </source>
</evidence>
<protein>
    <submittedName>
        <fullName evidence="10">Cation/acetate symporter ActP</fullName>
    </submittedName>
</protein>
<evidence type="ECO:0000256" key="1">
    <source>
        <dbReference type="ARBA" id="ARBA00004141"/>
    </source>
</evidence>
<keyword evidence="3" id="KW-0813">Transport</keyword>
<feature type="compositionally biased region" description="Acidic residues" evidence="8">
    <location>
        <begin position="562"/>
        <end position="573"/>
    </location>
</feature>
<feature type="transmembrane region" description="Helical" evidence="9">
    <location>
        <begin position="49"/>
        <end position="69"/>
    </location>
</feature>
<proteinExistence type="inferred from homology"/>
<feature type="transmembrane region" description="Helical" evidence="9">
    <location>
        <begin position="220"/>
        <end position="239"/>
    </location>
</feature>
<keyword evidence="5 9" id="KW-1133">Transmembrane helix</keyword>
<reference evidence="10 11" key="1">
    <citation type="journal article" date="2016" name="Front. Microbiol.">
        <title>Comparative Genomic Analysis Reveals a Diverse Repertoire of Genes Involved in Prokaryote-Eukaryote Interactions within the Pseudovibrio Genus.</title>
        <authorList>
            <person name="Romano S."/>
            <person name="Fernandez-Guerra A."/>
            <person name="Reen F.J."/>
            <person name="Glockner F.O."/>
            <person name="Crowley S.P."/>
            <person name="O'Sullivan O."/>
            <person name="Cotter P.D."/>
            <person name="Adams C."/>
            <person name="Dobson A.D."/>
            <person name="O'Gara F."/>
        </authorList>
    </citation>
    <scope>NUCLEOTIDE SEQUENCE [LARGE SCALE GENOMIC DNA]</scope>
    <source>
        <strain evidence="10 11">Ad2</strain>
    </source>
</reference>
<evidence type="ECO:0000256" key="8">
    <source>
        <dbReference type="SAM" id="MobiDB-lite"/>
    </source>
</evidence>
<feature type="transmembrane region" description="Helical" evidence="9">
    <location>
        <begin position="417"/>
        <end position="435"/>
    </location>
</feature>
<dbReference type="Gene3D" id="1.20.1730.10">
    <property type="entry name" value="Sodium/glucose cotransporter"/>
    <property type="match status" value="1"/>
</dbReference>
<feature type="transmembrane region" description="Helical" evidence="9">
    <location>
        <begin position="378"/>
        <end position="397"/>
    </location>
</feature>
<evidence type="ECO:0000256" key="4">
    <source>
        <dbReference type="ARBA" id="ARBA00022692"/>
    </source>
</evidence>
<dbReference type="GO" id="GO:0005886">
    <property type="term" value="C:plasma membrane"/>
    <property type="evidence" value="ECO:0007669"/>
    <property type="project" value="TreeGrafter"/>
</dbReference>
<dbReference type="GO" id="GO:0022857">
    <property type="term" value="F:transmembrane transporter activity"/>
    <property type="evidence" value="ECO:0007669"/>
    <property type="project" value="InterPro"/>
</dbReference>
<dbReference type="EMBL" id="LMCB01000017">
    <property type="protein sequence ID" value="KZL18934.1"/>
    <property type="molecule type" value="Genomic_DNA"/>
</dbReference>
<comment type="caution">
    <text evidence="10">The sequence shown here is derived from an EMBL/GenBank/DDBJ whole genome shotgun (WGS) entry which is preliminary data.</text>
</comment>
<dbReference type="STRING" id="989403.SAMN05421798_101591"/>
<feature type="transmembrane region" description="Helical" evidence="9">
    <location>
        <begin position="16"/>
        <end position="37"/>
    </location>
</feature>
<dbReference type="PANTHER" id="PTHR48086:SF5">
    <property type="entry name" value="NA(+):SOLUTE SYMPORTER (SSF FAMILY)"/>
    <property type="match status" value="1"/>
</dbReference>